<dbReference type="OrthoDB" id="2877921at2759"/>
<name>A0A4S4LRV8_9AGAM</name>
<keyword evidence="2" id="KW-1185">Reference proteome</keyword>
<sequence>MPAAQATTPDALEAIYSVLLAQEWEALEWLALDNNIIGFGGLESNNTGLQMNVSSENLDGDLAETISSLQGGFHVDVNDFLDWWTLMTMVLRLPPDSDPGPFLLAHPGLYIREASISILWVMFKGNDLHLAFRQL</sequence>
<accession>A0A4S4LRV8</accession>
<organism evidence="1 2">
    <name type="scientific">Bondarzewia mesenterica</name>
    <dbReference type="NCBI Taxonomy" id="1095465"/>
    <lineage>
        <taxon>Eukaryota</taxon>
        <taxon>Fungi</taxon>
        <taxon>Dikarya</taxon>
        <taxon>Basidiomycota</taxon>
        <taxon>Agaricomycotina</taxon>
        <taxon>Agaricomycetes</taxon>
        <taxon>Russulales</taxon>
        <taxon>Bondarzewiaceae</taxon>
        <taxon>Bondarzewia</taxon>
    </lineage>
</organism>
<comment type="caution">
    <text evidence="1">The sequence shown here is derived from an EMBL/GenBank/DDBJ whole genome shotgun (WGS) entry which is preliminary data.</text>
</comment>
<dbReference type="AlphaFoldDB" id="A0A4S4LRV8"/>
<proteinExistence type="predicted"/>
<dbReference type="Proteomes" id="UP000310158">
    <property type="component" value="Unassembled WGS sequence"/>
</dbReference>
<evidence type="ECO:0000313" key="1">
    <source>
        <dbReference type="EMBL" id="THH15079.1"/>
    </source>
</evidence>
<reference evidence="1 2" key="1">
    <citation type="submission" date="2019-02" db="EMBL/GenBank/DDBJ databases">
        <title>Genome sequencing of the rare red list fungi Bondarzewia mesenterica.</title>
        <authorList>
            <person name="Buettner E."/>
            <person name="Kellner H."/>
        </authorList>
    </citation>
    <scope>NUCLEOTIDE SEQUENCE [LARGE SCALE GENOMIC DNA]</scope>
    <source>
        <strain evidence="1 2">DSM 108281</strain>
    </source>
</reference>
<dbReference type="EMBL" id="SGPL01000231">
    <property type="protein sequence ID" value="THH15079.1"/>
    <property type="molecule type" value="Genomic_DNA"/>
</dbReference>
<evidence type="ECO:0000313" key="2">
    <source>
        <dbReference type="Proteomes" id="UP000310158"/>
    </source>
</evidence>
<protein>
    <submittedName>
        <fullName evidence="1">Uncharacterized protein</fullName>
    </submittedName>
</protein>
<gene>
    <name evidence="1" type="ORF">EW146_g5349</name>
</gene>